<dbReference type="PANTHER" id="PTHR30160:SF1">
    <property type="entry name" value="LIPOPOLYSACCHARIDE 1,2-N-ACETYLGLUCOSAMINETRANSFERASE-RELATED"/>
    <property type="match status" value="1"/>
</dbReference>
<dbReference type="RefSeq" id="WP_310268653.1">
    <property type="nucleotide sequence ID" value="NZ_JAVDXW010000001.1"/>
</dbReference>
<sequence>MAVTKRHTVLVLRALGLGDLLTAVPALRGLRRAFPDSRIVLAAPGPLADLVPLTRAVDSLWPTAGLGGVRLPDPVPEVAVNLHGSGPESIEDLRSCGARRIMTHAHPAFPDLDGPQWIQDQHEVQRWCRLLDHFGIEADRRHLELDRPEQASDRPGAAIVHPGASHRARQWPEERFARVARGLADRGHDVVITGTGQERPLAERIAARAQLPPAAVLAGHTDLCRLAALVAEASLAVCADTGLAHLATALTTPSVVLFGPVSPRHWGPPEDPHHAALWAGTVGDTFADRPDPGLLRISAEDVLEAAERVLAHAGEPDTLGSGGAR</sequence>
<accession>A0AAE3ZAN5</accession>
<dbReference type="CDD" id="cd03789">
    <property type="entry name" value="GT9_LPS_heptosyltransferase"/>
    <property type="match status" value="1"/>
</dbReference>
<gene>
    <name evidence="4" type="ORF">JOF55_000414</name>
</gene>
<dbReference type="Pfam" id="PF01075">
    <property type="entry name" value="Glyco_transf_9"/>
    <property type="match status" value="1"/>
</dbReference>
<protein>
    <submittedName>
        <fullName evidence="4">ADP-heptose:LPS heptosyltransferase</fullName>
    </submittedName>
</protein>
<dbReference type="PANTHER" id="PTHR30160">
    <property type="entry name" value="TETRAACYLDISACCHARIDE 4'-KINASE-RELATED"/>
    <property type="match status" value="1"/>
</dbReference>
<keyword evidence="2" id="KW-0808">Transferase</keyword>
<dbReference type="InterPro" id="IPR051199">
    <property type="entry name" value="LPS_LOS_Heptosyltrfase"/>
</dbReference>
<dbReference type="SUPFAM" id="SSF53756">
    <property type="entry name" value="UDP-Glycosyltransferase/glycogen phosphorylase"/>
    <property type="match status" value="1"/>
</dbReference>
<evidence type="ECO:0000313" key="5">
    <source>
        <dbReference type="Proteomes" id="UP001180845"/>
    </source>
</evidence>
<keyword evidence="5" id="KW-1185">Reference proteome</keyword>
<name>A0AAE3ZAN5_9ACTN</name>
<evidence type="ECO:0000256" key="3">
    <source>
        <dbReference type="SAM" id="MobiDB-lite"/>
    </source>
</evidence>
<comment type="caution">
    <text evidence="4">The sequence shown here is derived from an EMBL/GenBank/DDBJ whole genome shotgun (WGS) entry which is preliminary data.</text>
</comment>
<reference evidence="4" key="1">
    <citation type="submission" date="2023-07" db="EMBL/GenBank/DDBJ databases">
        <title>Sequencing the genomes of 1000 actinobacteria strains.</title>
        <authorList>
            <person name="Klenk H.-P."/>
        </authorList>
    </citation>
    <scope>NUCLEOTIDE SEQUENCE</scope>
    <source>
        <strain evidence="4">DSM 45977</strain>
    </source>
</reference>
<keyword evidence="1" id="KW-0328">Glycosyltransferase</keyword>
<evidence type="ECO:0000256" key="2">
    <source>
        <dbReference type="ARBA" id="ARBA00022679"/>
    </source>
</evidence>
<organism evidence="4 5">
    <name type="scientific">Haloactinomyces albus</name>
    <dbReference type="NCBI Taxonomy" id="1352928"/>
    <lineage>
        <taxon>Bacteria</taxon>
        <taxon>Bacillati</taxon>
        <taxon>Actinomycetota</taxon>
        <taxon>Actinomycetes</taxon>
        <taxon>Actinopolysporales</taxon>
        <taxon>Actinopolysporaceae</taxon>
        <taxon>Haloactinomyces</taxon>
    </lineage>
</organism>
<dbReference type="EMBL" id="JAVDXW010000001">
    <property type="protein sequence ID" value="MDR7300233.1"/>
    <property type="molecule type" value="Genomic_DNA"/>
</dbReference>
<evidence type="ECO:0000313" key="4">
    <source>
        <dbReference type="EMBL" id="MDR7300233.1"/>
    </source>
</evidence>
<dbReference type="InterPro" id="IPR002201">
    <property type="entry name" value="Glyco_trans_9"/>
</dbReference>
<dbReference type="GO" id="GO:0008713">
    <property type="term" value="F:ADP-heptose-lipopolysaccharide heptosyltransferase activity"/>
    <property type="evidence" value="ECO:0007669"/>
    <property type="project" value="TreeGrafter"/>
</dbReference>
<dbReference type="AlphaFoldDB" id="A0AAE3ZAN5"/>
<dbReference type="Proteomes" id="UP001180845">
    <property type="component" value="Unassembled WGS sequence"/>
</dbReference>
<evidence type="ECO:0000256" key="1">
    <source>
        <dbReference type="ARBA" id="ARBA00022676"/>
    </source>
</evidence>
<dbReference type="GO" id="GO:0005829">
    <property type="term" value="C:cytosol"/>
    <property type="evidence" value="ECO:0007669"/>
    <property type="project" value="TreeGrafter"/>
</dbReference>
<dbReference type="Gene3D" id="3.40.50.2000">
    <property type="entry name" value="Glycogen Phosphorylase B"/>
    <property type="match status" value="2"/>
</dbReference>
<dbReference type="GO" id="GO:0009244">
    <property type="term" value="P:lipopolysaccharide core region biosynthetic process"/>
    <property type="evidence" value="ECO:0007669"/>
    <property type="project" value="TreeGrafter"/>
</dbReference>
<feature type="region of interest" description="Disordered" evidence="3">
    <location>
        <begin position="146"/>
        <end position="165"/>
    </location>
</feature>
<proteinExistence type="predicted"/>